<keyword evidence="15" id="KW-1185">Reference proteome</keyword>
<gene>
    <name evidence="14" type="ORF">SAJA_08005</name>
</gene>
<dbReference type="FunFam" id="3.40.50.300:FF:000140">
    <property type="entry name" value="Lipid A export ATP-binding/permease protein MsbA"/>
    <property type="match status" value="1"/>
</dbReference>
<feature type="transmembrane region" description="Helical" evidence="11">
    <location>
        <begin position="67"/>
        <end position="89"/>
    </location>
</feature>
<reference evidence="14 15" key="1">
    <citation type="submission" date="2013-10" db="EMBL/GenBank/DDBJ databases">
        <title>Salinisphaera japonica YTM-1 Genome Sequencing.</title>
        <authorList>
            <person name="Lai Q."/>
            <person name="Li C."/>
            <person name="Shao Z."/>
        </authorList>
    </citation>
    <scope>NUCLEOTIDE SEQUENCE [LARGE SCALE GENOMIC DNA]</scope>
    <source>
        <strain evidence="14 15">YTM-1</strain>
    </source>
</reference>
<evidence type="ECO:0000256" key="6">
    <source>
        <dbReference type="ARBA" id="ARBA00022840"/>
    </source>
</evidence>
<feature type="transmembrane region" description="Helical" evidence="11">
    <location>
        <begin position="29"/>
        <end position="52"/>
    </location>
</feature>
<dbReference type="InterPro" id="IPR011917">
    <property type="entry name" value="ABC_transpr_lipidA"/>
</dbReference>
<evidence type="ECO:0000256" key="4">
    <source>
        <dbReference type="ARBA" id="ARBA00022692"/>
    </source>
</evidence>
<dbReference type="PROSITE" id="PS00211">
    <property type="entry name" value="ABC_TRANSPORTER_1"/>
    <property type="match status" value="1"/>
</dbReference>
<keyword evidence="8 11" id="KW-1133">Transmembrane helix</keyword>
<dbReference type="PROSITE" id="PS50893">
    <property type="entry name" value="ABC_TRANSPORTER_2"/>
    <property type="match status" value="1"/>
</dbReference>
<evidence type="ECO:0000256" key="9">
    <source>
        <dbReference type="ARBA" id="ARBA00023055"/>
    </source>
</evidence>
<dbReference type="GO" id="GO:0034040">
    <property type="term" value="F:ATPase-coupled lipid transmembrane transporter activity"/>
    <property type="evidence" value="ECO:0007669"/>
    <property type="project" value="InterPro"/>
</dbReference>
<keyword evidence="5" id="KW-0547">Nucleotide-binding</keyword>
<evidence type="ECO:0000259" key="13">
    <source>
        <dbReference type="PROSITE" id="PS50929"/>
    </source>
</evidence>
<dbReference type="GO" id="GO:0016887">
    <property type="term" value="F:ATP hydrolysis activity"/>
    <property type="evidence" value="ECO:0007669"/>
    <property type="project" value="InterPro"/>
</dbReference>
<keyword evidence="2" id="KW-0813">Transport</keyword>
<dbReference type="InterPro" id="IPR039421">
    <property type="entry name" value="Type_1_exporter"/>
</dbReference>
<dbReference type="InParanoid" id="A0A423PS26"/>
<dbReference type="Pfam" id="PF00664">
    <property type="entry name" value="ABC_membrane"/>
    <property type="match status" value="1"/>
</dbReference>
<sequence length="590" mass="64517">MASKKKIHTDMPLGEIYPRLLRYSFRYKGWLGLAGLGMALYAGADTALIYILKPLLDGSIVDRDPWMIHWIPFFMLGLFIGRGIAGFLSSYGMSWVANRVVYNVRTDVFDKFLKLPAAFFDKNATGRTTAMLTYYTSQISGAATSAITIMVQDSLRVVGFTLLMFWVNWSLALITLLVGPVIALVVNLVSKRFRRYSVSIQQSMGDITHISEEVLIGQRVVKVFGGEGHEREAFERVNGKNQRMAMRKATTSAASVPVIQFIAAIAIAFVVGIAVRDTGGGVMTPGDLATFFGAMMGMMGPIKRLTSVNATIQSGMAAAGAIFELIDEPGEPDDGDRSIARARGSIVFDDVSFAYPSSEHDVLRGIGFSVEPGQTVAFVGRSGSGKSTLLSLLPRFYDYDRGEIRLDTHAITDYRLADLRRQISLVDQNVVLFNDTIAGNIAYGSLGGIERAQVEDAARRAYAADFIEALPKGYDTKVGQNGIMLSGGQRQRIAIARALLKDAPILILDEATSALDTESERAIQQGLDNLMRDRTTLVIAHRLSTIQDADRIVVMHDGALVEQGDHATLMAHGGHYRSLHDIQFSRPDAL</sequence>
<evidence type="ECO:0000256" key="1">
    <source>
        <dbReference type="ARBA" id="ARBA00004651"/>
    </source>
</evidence>
<dbReference type="NCBIfam" id="TIGR02203">
    <property type="entry name" value="MsbA_lipidA"/>
    <property type="match status" value="1"/>
</dbReference>
<dbReference type="GO" id="GO:0015421">
    <property type="term" value="F:ABC-type oligopeptide transporter activity"/>
    <property type="evidence" value="ECO:0007669"/>
    <property type="project" value="TreeGrafter"/>
</dbReference>
<dbReference type="InterPro" id="IPR011527">
    <property type="entry name" value="ABC1_TM_dom"/>
</dbReference>
<dbReference type="SUPFAM" id="SSF90123">
    <property type="entry name" value="ABC transporter transmembrane region"/>
    <property type="match status" value="1"/>
</dbReference>
<comment type="subcellular location">
    <subcellularLocation>
        <location evidence="1">Cell membrane</location>
        <topology evidence="1">Multi-pass membrane protein</topology>
    </subcellularLocation>
</comment>
<dbReference type="SMART" id="SM00382">
    <property type="entry name" value="AAA"/>
    <property type="match status" value="1"/>
</dbReference>
<dbReference type="FunCoup" id="A0A423PS26">
    <property type="interactions" value="460"/>
</dbReference>
<dbReference type="PANTHER" id="PTHR43394:SF1">
    <property type="entry name" value="ATP-BINDING CASSETTE SUB-FAMILY B MEMBER 10, MITOCHONDRIAL"/>
    <property type="match status" value="1"/>
</dbReference>
<organism evidence="14 15">
    <name type="scientific">Salinisphaera japonica YTM-1</name>
    <dbReference type="NCBI Taxonomy" id="1209778"/>
    <lineage>
        <taxon>Bacteria</taxon>
        <taxon>Pseudomonadati</taxon>
        <taxon>Pseudomonadota</taxon>
        <taxon>Gammaproteobacteria</taxon>
        <taxon>Salinisphaerales</taxon>
        <taxon>Salinisphaeraceae</taxon>
        <taxon>Salinisphaera</taxon>
    </lineage>
</organism>
<keyword evidence="9" id="KW-0445">Lipid transport</keyword>
<dbReference type="Gene3D" id="1.20.1560.10">
    <property type="entry name" value="ABC transporter type 1, transmembrane domain"/>
    <property type="match status" value="1"/>
</dbReference>
<evidence type="ECO:0000313" key="14">
    <source>
        <dbReference type="EMBL" id="ROO28378.1"/>
    </source>
</evidence>
<dbReference type="Gene3D" id="3.40.50.300">
    <property type="entry name" value="P-loop containing nucleotide triphosphate hydrolases"/>
    <property type="match status" value="1"/>
</dbReference>
<protein>
    <submittedName>
        <fullName evidence="14">ATP-binding protein</fullName>
    </submittedName>
</protein>
<evidence type="ECO:0000313" key="15">
    <source>
        <dbReference type="Proteomes" id="UP000285310"/>
    </source>
</evidence>
<dbReference type="CDD" id="cd18552">
    <property type="entry name" value="ABC_6TM_MsbA_like"/>
    <property type="match status" value="1"/>
</dbReference>
<feature type="domain" description="ABC transporter" evidence="12">
    <location>
        <begin position="346"/>
        <end position="582"/>
    </location>
</feature>
<dbReference type="SUPFAM" id="SSF52540">
    <property type="entry name" value="P-loop containing nucleoside triphosphate hydrolases"/>
    <property type="match status" value="1"/>
</dbReference>
<keyword evidence="10 11" id="KW-0472">Membrane</keyword>
<feature type="transmembrane region" description="Helical" evidence="11">
    <location>
        <begin position="132"/>
        <end position="151"/>
    </location>
</feature>
<dbReference type="InterPro" id="IPR027417">
    <property type="entry name" value="P-loop_NTPase"/>
</dbReference>
<feature type="transmembrane region" description="Helical" evidence="11">
    <location>
        <begin position="253"/>
        <end position="275"/>
    </location>
</feature>
<dbReference type="PROSITE" id="PS50929">
    <property type="entry name" value="ABC_TM1F"/>
    <property type="match status" value="1"/>
</dbReference>
<proteinExistence type="predicted"/>
<dbReference type="EMBL" id="AYKG01000022">
    <property type="protein sequence ID" value="ROO28378.1"/>
    <property type="molecule type" value="Genomic_DNA"/>
</dbReference>
<dbReference type="Pfam" id="PF00005">
    <property type="entry name" value="ABC_tran"/>
    <property type="match status" value="1"/>
</dbReference>
<dbReference type="AlphaFoldDB" id="A0A423PS26"/>
<dbReference type="InterPro" id="IPR036640">
    <property type="entry name" value="ABC1_TM_sf"/>
</dbReference>
<keyword evidence="4 11" id="KW-0812">Transmembrane</keyword>
<evidence type="ECO:0000256" key="11">
    <source>
        <dbReference type="SAM" id="Phobius"/>
    </source>
</evidence>
<evidence type="ECO:0000256" key="8">
    <source>
        <dbReference type="ARBA" id="ARBA00022989"/>
    </source>
</evidence>
<keyword evidence="6 14" id="KW-0067">ATP-binding</keyword>
<evidence type="ECO:0000256" key="10">
    <source>
        <dbReference type="ARBA" id="ARBA00023136"/>
    </source>
</evidence>
<dbReference type="InterPro" id="IPR017871">
    <property type="entry name" value="ABC_transporter-like_CS"/>
</dbReference>
<dbReference type="InterPro" id="IPR003439">
    <property type="entry name" value="ABC_transporter-like_ATP-bd"/>
</dbReference>
<keyword evidence="7" id="KW-1278">Translocase</keyword>
<evidence type="ECO:0000256" key="5">
    <source>
        <dbReference type="ARBA" id="ARBA00022741"/>
    </source>
</evidence>
<evidence type="ECO:0000256" key="2">
    <source>
        <dbReference type="ARBA" id="ARBA00022448"/>
    </source>
</evidence>
<evidence type="ECO:0000256" key="7">
    <source>
        <dbReference type="ARBA" id="ARBA00022967"/>
    </source>
</evidence>
<dbReference type="InterPro" id="IPR003593">
    <property type="entry name" value="AAA+_ATPase"/>
</dbReference>
<evidence type="ECO:0000259" key="12">
    <source>
        <dbReference type="PROSITE" id="PS50893"/>
    </source>
</evidence>
<comment type="caution">
    <text evidence="14">The sequence shown here is derived from an EMBL/GenBank/DDBJ whole genome shotgun (WGS) entry which is preliminary data.</text>
</comment>
<dbReference type="PANTHER" id="PTHR43394">
    <property type="entry name" value="ATP-DEPENDENT PERMEASE MDL1, MITOCHONDRIAL"/>
    <property type="match status" value="1"/>
</dbReference>
<dbReference type="GO" id="GO:0005886">
    <property type="term" value="C:plasma membrane"/>
    <property type="evidence" value="ECO:0007669"/>
    <property type="project" value="UniProtKB-SubCell"/>
</dbReference>
<dbReference type="Proteomes" id="UP000285310">
    <property type="component" value="Unassembled WGS sequence"/>
</dbReference>
<name>A0A423PS26_9GAMM</name>
<dbReference type="GO" id="GO:0005524">
    <property type="term" value="F:ATP binding"/>
    <property type="evidence" value="ECO:0007669"/>
    <property type="project" value="UniProtKB-KW"/>
</dbReference>
<dbReference type="RefSeq" id="WP_245963264.1">
    <property type="nucleotide sequence ID" value="NZ_AYKG01000022.1"/>
</dbReference>
<feature type="transmembrane region" description="Helical" evidence="11">
    <location>
        <begin position="163"/>
        <end position="189"/>
    </location>
</feature>
<accession>A0A423PS26</accession>
<feature type="domain" description="ABC transmembrane type-1" evidence="13">
    <location>
        <begin position="33"/>
        <end position="314"/>
    </location>
</feature>
<keyword evidence="3" id="KW-1003">Cell membrane</keyword>
<evidence type="ECO:0000256" key="3">
    <source>
        <dbReference type="ARBA" id="ARBA00022475"/>
    </source>
</evidence>